<dbReference type="Proteomes" id="UP001208938">
    <property type="component" value="Unassembled WGS sequence"/>
</dbReference>
<feature type="transmembrane region" description="Helical" evidence="1">
    <location>
        <begin position="51"/>
        <end position="72"/>
    </location>
</feature>
<evidence type="ECO:0000313" key="2">
    <source>
        <dbReference type="EMBL" id="MCW1931979.1"/>
    </source>
</evidence>
<name>A0ABT3GWR0_9RHOB</name>
<gene>
    <name evidence="2" type="ORF">OKW52_06810</name>
</gene>
<keyword evidence="1" id="KW-0472">Membrane</keyword>
<feature type="transmembrane region" description="Helical" evidence="1">
    <location>
        <begin position="110"/>
        <end position="134"/>
    </location>
</feature>
<keyword evidence="3" id="KW-1185">Reference proteome</keyword>
<keyword evidence="1" id="KW-1133">Transmembrane helix</keyword>
<feature type="transmembrane region" description="Helical" evidence="1">
    <location>
        <begin position="146"/>
        <end position="165"/>
    </location>
</feature>
<organism evidence="2 3">
    <name type="scientific">Pararhodobacter zhoushanensis</name>
    <dbReference type="NCBI Taxonomy" id="2479545"/>
    <lineage>
        <taxon>Bacteria</taxon>
        <taxon>Pseudomonadati</taxon>
        <taxon>Pseudomonadota</taxon>
        <taxon>Alphaproteobacteria</taxon>
        <taxon>Rhodobacterales</taxon>
        <taxon>Paracoccaceae</taxon>
        <taxon>Pararhodobacter</taxon>
    </lineage>
</organism>
<proteinExistence type="predicted"/>
<dbReference type="PANTHER" id="PTHR34821:SF2">
    <property type="entry name" value="INNER MEMBRANE PROTEIN YDCZ"/>
    <property type="match status" value="1"/>
</dbReference>
<dbReference type="RefSeq" id="WP_264505052.1">
    <property type="nucleotide sequence ID" value="NZ_JAPDFL010000001.1"/>
</dbReference>
<comment type="caution">
    <text evidence="2">The sequence shown here is derived from an EMBL/GenBank/DDBJ whole genome shotgun (WGS) entry which is preliminary data.</text>
</comment>
<feature type="transmembrane region" description="Helical" evidence="1">
    <location>
        <begin position="84"/>
        <end position="104"/>
    </location>
</feature>
<dbReference type="EMBL" id="JAPDFL010000001">
    <property type="protein sequence ID" value="MCW1931979.1"/>
    <property type="molecule type" value="Genomic_DNA"/>
</dbReference>
<feature type="transmembrane region" description="Helical" evidence="1">
    <location>
        <begin position="20"/>
        <end position="45"/>
    </location>
</feature>
<evidence type="ECO:0000313" key="3">
    <source>
        <dbReference type="Proteomes" id="UP001208938"/>
    </source>
</evidence>
<accession>A0ABT3GWR0</accession>
<reference evidence="2 3" key="1">
    <citation type="submission" date="2022-10" db="EMBL/GenBank/DDBJ databases">
        <title>Pararhodobacter sp. nov., isolated from marine algae.</title>
        <authorList>
            <person name="Choi B.J."/>
            <person name="Kim J.M."/>
            <person name="Lee J.K."/>
            <person name="Choi D.G."/>
            <person name="Jeon C.O."/>
        </authorList>
    </citation>
    <scope>NUCLEOTIDE SEQUENCE [LARGE SCALE GENOMIC DNA]</scope>
    <source>
        <strain evidence="2 3">ZQ420</strain>
    </source>
</reference>
<dbReference type="InterPro" id="IPR006750">
    <property type="entry name" value="YdcZ"/>
</dbReference>
<dbReference type="PANTHER" id="PTHR34821">
    <property type="entry name" value="INNER MEMBRANE PROTEIN YDCZ"/>
    <property type="match status" value="1"/>
</dbReference>
<protein>
    <submittedName>
        <fullName evidence="2">DMT family transporter</fullName>
    </submittedName>
</protein>
<sequence length="167" mass="16743">MAVTLAPPEVPPKRLRAVEIVLALAAGSLLSFMLLCNSSLAAYGTPLFSSLTAHGVGTVVAGIALAGLWRWRARPVAGRGRAPLWAYLGGLSGALTVLATSIAANSSLALTGTLALGIAGQVFLALVFDAMGAMGLARRLPSLRDLAALAAILAGTGLIIAARGMGA</sequence>
<dbReference type="Pfam" id="PF04657">
    <property type="entry name" value="DMT_YdcZ"/>
    <property type="match status" value="1"/>
</dbReference>
<evidence type="ECO:0000256" key="1">
    <source>
        <dbReference type="SAM" id="Phobius"/>
    </source>
</evidence>
<keyword evidence="1" id="KW-0812">Transmembrane</keyword>